<organism evidence="2 3">
    <name type="scientific">Orenia metallireducens</name>
    <dbReference type="NCBI Taxonomy" id="1413210"/>
    <lineage>
        <taxon>Bacteria</taxon>
        <taxon>Bacillati</taxon>
        <taxon>Bacillota</taxon>
        <taxon>Clostridia</taxon>
        <taxon>Halanaerobiales</taxon>
        <taxon>Halobacteroidaceae</taxon>
        <taxon>Orenia</taxon>
    </lineage>
</organism>
<keyword evidence="1" id="KW-1133">Transmembrane helix</keyword>
<gene>
    <name evidence="2" type="ORF">U472_01935</name>
</gene>
<reference evidence="2 3" key="2">
    <citation type="submission" date="2016-08" db="EMBL/GenBank/DDBJ databases">
        <title>Orenia metallireducens sp. nov. strain Z6, a Novel Metal-reducing Firmicute from the Deep Subsurface.</title>
        <authorList>
            <person name="Maxim B.I."/>
            <person name="Kenneth K."/>
            <person name="Flynn T.M."/>
            <person name="Oloughlin E.J."/>
            <person name="Locke R.A."/>
            <person name="Weber J.R."/>
            <person name="Egan S.M."/>
            <person name="Mackie R.I."/>
            <person name="Cann I.K."/>
        </authorList>
    </citation>
    <scope>NUCLEOTIDE SEQUENCE [LARGE SCALE GENOMIC DNA]</scope>
    <source>
        <strain evidence="2 3">Z6</strain>
    </source>
</reference>
<feature type="transmembrane region" description="Helical" evidence="1">
    <location>
        <begin position="196"/>
        <end position="215"/>
    </location>
</feature>
<keyword evidence="3" id="KW-1185">Reference proteome</keyword>
<evidence type="ECO:0008006" key="4">
    <source>
        <dbReference type="Google" id="ProtNLM"/>
    </source>
</evidence>
<evidence type="ECO:0000313" key="2">
    <source>
        <dbReference type="EMBL" id="OCL27983.1"/>
    </source>
</evidence>
<name>A0A1C0AC64_9FIRM</name>
<keyword evidence="1" id="KW-0472">Membrane</keyword>
<reference evidence="3" key="1">
    <citation type="submission" date="2016-07" db="EMBL/GenBank/DDBJ databases">
        <authorList>
            <person name="Florea S."/>
            <person name="Webb J.S."/>
            <person name="Jaromczyk J."/>
            <person name="Schardl C.L."/>
        </authorList>
    </citation>
    <scope>NUCLEOTIDE SEQUENCE [LARGE SCALE GENOMIC DNA]</scope>
    <source>
        <strain evidence="3">Z6</strain>
    </source>
</reference>
<dbReference type="AlphaFoldDB" id="A0A1C0AC64"/>
<dbReference type="Proteomes" id="UP000093514">
    <property type="component" value="Unassembled WGS sequence"/>
</dbReference>
<evidence type="ECO:0000313" key="3">
    <source>
        <dbReference type="Proteomes" id="UP000093514"/>
    </source>
</evidence>
<dbReference type="EMBL" id="LWDV01000006">
    <property type="protein sequence ID" value="OCL27983.1"/>
    <property type="molecule type" value="Genomic_DNA"/>
</dbReference>
<protein>
    <recommendedName>
        <fullName evidence="4">DUF3153 domain-containing protein</fullName>
    </recommendedName>
</protein>
<comment type="caution">
    <text evidence="2">The sequence shown here is derived from an EMBL/GenBank/DDBJ whole genome shotgun (WGS) entry which is preliminary data.</text>
</comment>
<keyword evidence="1" id="KW-0812">Transmembrane</keyword>
<sequence length="221" mass="25179">MKFRVNLSLNKDGSGNIEYILATPPSIYKLITENPQELKKIKDAAKEAGYSISSFKSSDYLGLRLKQNFNNITKIKNSVILLKAFEDNDDNKSLSNKLSAPKIAIKKSFFRIYYTYKQEIDLSNYTLNQDNPLITEIDSSLLNKIDLRMKLTLPAKVLEHNADLIDDRGRTLVWNFILGKKKEIYLKVAVLNTINVMSTGIASLITLFIGVLVFIRKIRVK</sequence>
<proteinExistence type="predicted"/>
<evidence type="ECO:0000256" key="1">
    <source>
        <dbReference type="SAM" id="Phobius"/>
    </source>
</evidence>
<accession>A0A1C0AC64</accession>